<dbReference type="Proteomes" id="UP000295110">
    <property type="component" value="Unassembled WGS sequence"/>
</dbReference>
<dbReference type="PANTHER" id="PTHR33677">
    <property type="entry name" value="TRANSCRIPTIONAL REPRESSOR FRMR-RELATED"/>
    <property type="match status" value="1"/>
</dbReference>
<dbReference type="GO" id="GO:0045892">
    <property type="term" value="P:negative regulation of DNA-templated transcription"/>
    <property type="evidence" value="ECO:0007669"/>
    <property type="project" value="UniProtKB-ARBA"/>
</dbReference>
<organism evidence="2 3">
    <name type="scientific">Roseateles saccharophilus</name>
    <name type="common">Pseudomonas saccharophila</name>
    <dbReference type="NCBI Taxonomy" id="304"/>
    <lineage>
        <taxon>Bacteria</taxon>
        <taxon>Pseudomonadati</taxon>
        <taxon>Pseudomonadota</taxon>
        <taxon>Betaproteobacteria</taxon>
        <taxon>Burkholderiales</taxon>
        <taxon>Sphaerotilaceae</taxon>
        <taxon>Roseateles</taxon>
    </lineage>
</organism>
<comment type="caution">
    <text evidence="2">The sequence shown here is derived from an EMBL/GenBank/DDBJ whole genome shotgun (WGS) entry which is preliminary data.</text>
</comment>
<dbReference type="PANTHER" id="PTHR33677:SF5">
    <property type="entry name" value="TRANSCRIPTIONAL REPRESSOR FRMR"/>
    <property type="match status" value="1"/>
</dbReference>
<name>A0A4R3VAR9_ROSSA</name>
<dbReference type="Pfam" id="PF02583">
    <property type="entry name" value="Trns_repr_metal"/>
    <property type="match status" value="1"/>
</dbReference>
<accession>A0A4R3VAR9</accession>
<dbReference type="InterPro" id="IPR038390">
    <property type="entry name" value="Metal_Tscrpt_repr_sf"/>
</dbReference>
<dbReference type="EMBL" id="SMBU01000004">
    <property type="protein sequence ID" value="TCV02336.1"/>
    <property type="molecule type" value="Genomic_DNA"/>
</dbReference>
<dbReference type="GO" id="GO:0046872">
    <property type="term" value="F:metal ion binding"/>
    <property type="evidence" value="ECO:0007669"/>
    <property type="project" value="InterPro"/>
</dbReference>
<dbReference type="GO" id="GO:0003677">
    <property type="term" value="F:DNA binding"/>
    <property type="evidence" value="ECO:0007669"/>
    <property type="project" value="UniProtKB-KW"/>
</dbReference>
<keyword evidence="3" id="KW-1185">Reference proteome</keyword>
<dbReference type="InterPro" id="IPR003735">
    <property type="entry name" value="Metal_Tscrpt_repr"/>
</dbReference>
<proteinExistence type="inferred from homology"/>
<comment type="similarity">
    <text evidence="1">Belongs to the FrmR/RcnR family.</text>
</comment>
<evidence type="ECO:0000256" key="1">
    <source>
        <dbReference type="ARBA" id="ARBA00005260"/>
    </source>
</evidence>
<keyword evidence="2" id="KW-0238">DNA-binding</keyword>
<sequence length="93" mass="10334">MTHTVHGQKSLLARVRRIKGQADALERLIEAGQELDCGKVLQQIAAIRGAVAGLMAEVLEGHLREHVAAENITTEQRHEEIEEVVSVLRTYLK</sequence>
<dbReference type="OrthoDB" id="9806052at2"/>
<evidence type="ECO:0000313" key="3">
    <source>
        <dbReference type="Proteomes" id="UP000295110"/>
    </source>
</evidence>
<evidence type="ECO:0000313" key="2">
    <source>
        <dbReference type="EMBL" id="TCV02336.1"/>
    </source>
</evidence>
<dbReference type="CDD" id="cd10153">
    <property type="entry name" value="RcnR-FrmR-like_DUF156"/>
    <property type="match status" value="1"/>
</dbReference>
<gene>
    <name evidence="2" type="ORF">EV671_1004109</name>
</gene>
<reference evidence="2 3" key="1">
    <citation type="submission" date="2019-03" db="EMBL/GenBank/DDBJ databases">
        <title>Genomic Encyclopedia of Type Strains, Phase IV (KMG-IV): sequencing the most valuable type-strain genomes for metagenomic binning, comparative biology and taxonomic classification.</title>
        <authorList>
            <person name="Goeker M."/>
        </authorList>
    </citation>
    <scope>NUCLEOTIDE SEQUENCE [LARGE SCALE GENOMIC DNA]</scope>
    <source>
        <strain evidence="2 3">DSM 654</strain>
    </source>
</reference>
<dbReference type="Gene3D" id="1.20.58.1000">
    <property type="entry name" value="Metal-sensitive repressor, helix protomer"/>
    <property type="match status" value="1"/>
</dbReference>
<dbReference type="AlphaFoldDB" id="A0A4R3VAR9"/>
<protein>
    <submittedName>
        <fullName evidence="2">DNA-binding FrmR family transcriptional regulator</fullName>
    </submittedName>
</protein>
<dbReference type="RefSeq" id="WP_132570218.1">
    <property type="nucleotide sequence ID" value="NZ_CBCSGL010000001.1"/>
</dbReference>